<sequence length="125" mass="14563">MEINNEPLAPKKTIFKWNNIAFYVMLLNVTGMAVFYGKDAVAIVFRQAYFDGWKYLLPFCINVLVFSIAALIYLFQRKWRQVAYTFLSGLALLLSAGFRPIAVWGFIISIILFILFLAFRKRFLM</sequence>
<feature type="transmembrane region" description="Helical" evidence="1">
    <location>
        <begin position="56"/>
        <end position="75"/>
    </location>
</feature>
<keyword evidence="3" id="KW-1185">Reference proteome</keyword>
<organism evidence="2 3">
    <name type="scientific">Flavobacterium cerinum</name>
    <dbReference type="NCBI Taxonomy" id="2502784"/>
    <lineage>
        <taxon>Bacteria</taxon>
        <taxon>Pseudomonadati</taxon>
        <taxon>Bacteroidota</taxon>
        <taxon>Flavobacteriia</taxon>
        <taxon>Flavobacteriales</taxon>
        <taxon>Flavobacteriaceae</taxon>
        <taxon>Flavobacterium</taxon>
    </lineage>
</organism>
<evidence type="ECO:0000313" key="2">
    <source>
        <dbReference type="EMBL" id="RWX00862.1"/>
    </source>
</evidence>
<feature type="transmembrane region" description="Helical" evidence="1">
    <location>
        <begin position="82"/>
        <end position="98"/>
    </location>
</feature>
<feature type="transmembrane region" description="Helical" evidence="1">
    <location>
        <begin position="104"/>
        <end position="120"/>
    </location>
</feature>
<name>A0A444HBL8_9FLAO</name>
<keyword evidence="1" id="KW-0472">Membrane</keyword>
<evidence type="ECO:0000256" key="1">
    <source>
        <dbReference type="SAM" id="Phobius"/>
    </source>
</evidence>
<feature type="transmembrane region" description="Helical" evidence="1">
    <location>
        <begin position="20"/>
        <end position="36"/>
    </location>
</feature>
<protein>
    <submittedName>
        <fullName evidence="2">Uncharacterized protein</fullName>
    </submittedName>
</protein>
<proteinExistence type="predicted"/>
<dbReference type="RefSeq" id="WP_128389344.1">
    <property type="nucleotide sequence ID" value="NZ_SBII01000004.1"/>
</dbReference>
<accession>A0A444HBL8</accession>
<keyword evidence="1" id="KW-1133">Transmembrane helix</keyword>
<dbReference type="EMBL" id="SBII01000004">
    <property type="protein sequence ID" value="RWX00862.1"/>
    <property type="molecule type" value="Genomic_DNA"/>
</dbReference>
<dbReference type="AlphaFoldDB" id="A0A444HBL8"/>
<keyword evidence="1" id="KW-0812">Transmembrane</keyword>
<dbReference type="Proteomes" id="UP000287527">
    <property type="component" value="Unassembled WGS sequence"/>
</dbReference>
<comment type="caution">
    <text evidence="2">The sequence shown here is derived from an EMBL/GenBank/DDBJ whole genome shotgun (WGS) entry which is preliminary data.</text>
</comment>
<gene>
    <name evidence="2" type="ORF">EPI11_07520</name>
</gene>
<evidence type="ECO:0000313" key="3">
    <source>
        <dbReference type="Proteomes" id="UP000287527"/>
    </source>
</evidence>
<reference evidence="2 3" key="1">
    <citation type="submission" date="2019-01" db="EMBL/GenBank/DDBJ databases">
        <title>Flavobacterium sp. nov.,isolated from freshwater.</title>
        <authorList>
            <person name="Zhang R."/>
            <person name="Du Z.-J."/>
        </authorList>
    </citation>
    <scope>NUCLEOTIDE SEQUENCE [LARGE SCALE GENOMIC DNA]</scope>
    <source>
        <strain evidence="2 3">1E403</strain>
    </source>
</reference>